<keyword evidence="5" id="KW-0534">Nitrate assimilation</keyword>
<dbReference type="AlphaFoldDB" id="A0A4Y3UM69"/>
<evidence type="ECO:0000256" key="2">
    <source>
        <dbReference type="ARBA" id="ARBA00008432"/>
    </source>
</evidence>
<feature type="transmembrane region" description="Helical" evidence="7">
    <location>
        <begin position="218"/>
        <end position="244"/>
    </location>
</feature>
<dbReference type="CDD" id="cd17341">
    <property type="entry name" value="MFS_NRT2_like"/>
    <property type="match status" value="1"/>
</dbReference>
<comment type="similarity">
    <text evidence="2">Belongs to the major facilitator superfamily. Nitrate/nitrite porter (TC 2.A.1.8) family.</text>
</comment>
<dbReference type="PROSITE" id="PS50850">
    <property type="entry name" value="MFS"/>
    <property type="match status" value="1"/>
</dbReference>
<comment type="caution">
    <text evidence="9">The sequence shown here is derived from an EMBL/GenBank/DDBJ whole genome shotgun (WGS) entry which is preliminary data.</text>
</comment>
<feature type="transmembrane region" description="Helical" evidence="7">
    <location>
        <begin position="147"/>
        <end position="166"/>
    </location>
</feature>
<evidence type="ECO:0000256" key="5">
    <source>
        <dbReference type="ARBA" id="ARBA00023063"/>
    </source>
</evidence>
<dbReference type="RefSeq" id="WP_280525015.1">
    <property type="nucleotide sequence ID" value="NZ_BJNA01000010.1"/>
</dbReference>
<evidence type="ECO:0000313" key="10">
    <source>
        <dbReference type="Proteomes" id="UP000319804"/>
    </source>
</evidence>
<organism evidence="9 10">
    <name type="scientific">Microbacterium lacticum</name>
    <dbReference type="NCBI Taxonomy" id="33885"/>
    <lineage>
        <taxon>Bacteria</taxon>
        <taxon>Bacillati</taxon>
        <taxon>Actinomycetota</taxon>
        <taxon>Actinomycetes</taxon>
        <taxon>Micrococcales</taxon>
        <taxon>Microbacteriaceae</taxon>
        <taxon>Microbacterium</taxon>
    </lineage>
</organism>
<protein>
    <submittedName>
        <fullName evidence="9">NNP family nitrate/nitrite transporter-like MFS transporter</fullName>
    </submittedName>
</protein>
<feature type="transmembrane region" description="Helical" evidence="7">
    <location>
        <begin position="88"/>
        <end position="106"/>
    </location>
</feature>
<feature type="transmembrane region" description="Helical" evidence="7">
    <location>
        <begin position="20"/>
        <end position="38"/>
    </location>
</feature>
<gene>
    <name evidence="9" type="ORF">FHX68_1561</name>
</gene>
<feature type="transmembrane region" description="Helical" evidence="7">
    <location>
        <begin position="290"/>
        <end position="307"/>
    </location>
</feature>
<reference evidence="9 10" key="1">
    <citation type="submission" date="2019-06" db="EMBL/GenBank/DDBJ databases">
        <title>Sequencing the genomes of 1000 actinobacteria strains.</title>
        <authorList>
            <person name="Klenk H.-P."/>
        </authorList>
    </citation>
    <scope>NUCLEOTIDE SEQUENCE [LARGE SCALE GENOMIC DNA]</scope>
    <source>
        <strain evidence="9 10">DSM 20427</strain>
    </source>
</reference>
<name>A0A4Y3UM69_9MICO</name>
<dbReference type="EMBL" id="VFPS01000002">
    <property type="protein sequence ID" value="TQM98846.1"/>
    <property type="molecule type" value="Genomic_DNA"/>
</dbReference>
<dbReference type="InterPro" id="IPR020846">
    <property type="entry name" value="MFS_dom"/>
</dbReference>
<keyword evidence="10" id="KW-1185">Reference proteome</keyword>
<dbReference type="Gene3D" id="1.20.1250.20">
    <property type="entry name" value="MFS general substrate transporter like domains"/>
    <property type="match status" value="2"/>
</dbReference>
<keyword evidence="4 7" id="KW-1133">Transmembrane helix</keyword>
<proteinExistence type="inferred from homology"/>
<dbReference type="GO" id="GO:0042128">
    <property type="term" value="P:nitrate assimilation"/>
    <property type="evidence" value="ECO:0007669"/>
    <property type="project" value="UniProtKB-KW"/>
</dbReference>
<evidence type="ECO:0000259" key="8">
    <source>
        <dbReference type="PROSITE" id="PS50850"/>
    </source>
</evidence>
<dbReference type="InterPro" id="IPR036259">
    <property type="entry name" value="MFS_trans_sf"/>
</dbReference>
<feature type="transmembrane region" description="Helical" evidence="7">
    <location>
        <begin position="380"/>
        <end position="401"/>
    </location>
</feature>
<evidence type="ECO:0000256" key="6">
    <source>
        <dbReference type="ARBA" id="ARBA00023136"/>
    </source>
</evidence>
<feature type="domain" description="Major facilitator superfamily (MFS) profile" evidence="8">
    <location>
        <begin position="22"/>
        <end position="408"/>
    </location>
</feature>
<sequence length="408" mass="42095">MTTKVPDAPPAADPRLKGGLGQVILATLASTAGFWAWMAIAPLQNIYAEKMGLDQGQVSLMLATPVLVGALGRIVVGALTDRFGGRKMFTGVLLAAVPAVLLVALAGSIGSFWLLVVAGFLLGIAGTIFAVGIPFSSAWFPPARRGFANGIFGMGMIGTAVSAFATPRLAQSIGYFPTHLLIAGVLVVMAALVWFFLRESPAWQPSRQPLVPKVKGALKLAVTWQMSFLYAIVFGGFVAFSTYLPKYLVTIYPDDVDAVGAGTRTALFAAVAVIARPIGGVLADKFGPKIISLVSLAGIVAAAYVVGQQPPEGVLTGFVFLLMAFAMGLGMGAVFAWVGPSTPPDKVGAVTGVVAAAGGLGGYFPPLVMGATYHAETNSYALGLWLLVLVGAAALVVAGMLRDARPAK</sequence>
<dbReference type="GO" id="GO:0015112">
    <property type="term" value="F:nitrate transmembrane transporter activity"/>
    <property type="evidence" value="ECO:0007669"/>
    <property type="project" value="InterPro"/>
</dbReference>
<feature type="transmembrane region" description="Helical" evidence="7">
    <location>
        <begin position="264"/>
        <end position="283"/>
    </location>
</feature>
<accession>A0A4Y3UM69</accession>
<keyword evidence="6 7" id="KW-0472">Membrane</keyword>
<dbReference type="PANTHER" id="PTHR23515">
    <property type="entry name" value="HIGH-AFFINITY NITRATE TRANSPORTER 2.3"/>
    <property type="match status" value="1"/>
</dbReference>
<evidence type="ECO:0000256" key="7">
    <source>
        <dbReference type="SAM" id="Phobius"/>
    </source>
</evidence>
<evidence type="ECO:0000256" key="1">
    <source>
        <dbReference type="ARBA" id="ARBA00004651"/>
    </source>
</evidence>
<dbReference type="InterPro" id="IPR011701">
    <property type="entry name" value="MFS"/>
</dbReference>
<evidence type="ECO:0000313" key="9">
    <source>
        <dbReference type="EMBL" id="TQM98846.1"/>
    </source>
</evidence>
<dbReference type="GO" id="GO:0005886">
    <property type="term" value="C:plasma membrane"/>
    <property type="evidence" value="ECO:0007669"/>
    <property type="project" value="UniProtKB-SubCell"/>
</dbReference>
<comment type="subcellular location">
    <subcellularLocation>
        <location evidence="1">Cell membrane</location>
        <topology evidence="1">Multi-pass membrane protein</topology>
    </subcellularLocation>
</comment>
<evidence type="ECO:0000256" key="3">
    <source>
        <dbReference type="ARBA" id="ARBA00022692"/>
    </source>
</evidence>
<dbReference type="SUPFAM" id="SSF103473">
    <property type="entry name" value="MFS general substrate transporter"/>
    <property type="match status" value="1"/>
</dbReference>
<keyword evidence="3 7" id="KW-0812">Transmembrane</keyword>
<feature type="transmembrane region" description="Helical" evidence="7">
    <location>
        <begin position="58"/>
        <end position="76"/>
    </location>
</feature>
<feature type="transmembrane region" description="Helical" evidence="7">
    <location>
        <begin position="347"/>
        <end position="368"/>
    </location>
</feature>
<feature type="transmembrane region" description="Helical" evidence="7">
    <location>
        <begin position="178"/>
        <end position="197"/>
    </location>
</feature>
<feature type="transmembrane region" description="Helical" evidence="7">
    <location>
        <begin position="313"/>
        <end position="338"/>
    </location>
</feature>
<dbReference type="Proteomes" id="UP000319804">
    <property type="component" value="Unassembled WGS sequence"/>
</dbReference>
<dbReference type="Pfam" id="PF07690">
    <property type="entry name" value="MFS_1"/>
    <property type="match status" value="1"/>
</dbReference>
<dbReference type="InterPro" id="IPR044772">
    <property type="entry name" value="NO3_transporter"/>
</dbReference>
<feature type="transmembrane region" description="Helical" evidence="7">
    <location>
        <begin position="112"/>
        <end position="135"/>
    </location>
</feature>
<evidence type="ECO:0000256" key="4">
    <source>
        <dbReference type="ARBA" id="ARBA00022989"/>
    </source>
</evidence>